<keyword evidence="5 6" id="KW-0472">Membrane</keyword>
<evidence type="ECO:0000256" key="2">
    <source>
        <dbReference type="ARBA" id="ARBA00009694"/>
    </source>
</evidence>
<gene>
    <name evidence="8" type="ORF">BN1050_00969</name>
</gene>
<comment type="subcellular location">
    <subcellularLocation>
        <location evidence="1">Membrane</location>
        <topology evidence="1">Multi-pass membrane protein</topology>
    </subcellularLocation>
</comment>
<name>A0A078M2L2_9BACL</name>
<evidence type="ECO:0000256" key="4">
    <source>
        <dbReference type="ARBA" id="ARBA00022989"/>
    </source>
</evidence>
<evidence type="ECO:0000256" key="5">
    <source>
        <dbReference type="ARBA" id="ARBA00023136"/>
    </source>
</evidence>
<evidence type="ECO:0008006" key="9">
    <source>
        <dbReference type="Google" id="ProtNLM"/>
    </source>
</evidence>
<dbReference type="PANTHER" id="PTHR43461:SF1">
    <property type="entry name" value="TRANSMEMBRANE PROTEIN 256"/>
    <property type="match status" value="1"/>
</dbReference>
<dbReference type="AlphaFoldDB" id="A0A078M2L2"/>
<evidence type="ECO:0000256" key="3">
    <source>
        <dbReference type="ARBA" id="ARBA00022692"/>
    </source>
</evidence>
<sequence>MKKFIVTGAIHAFLAVALGAFAAHGLKDVLDTYSTGIWNTAVQYQMFHAGGLLAVGILMSRKLMGDVKLLNIAGWCMNIGILLFAGSLYTLAVTGIGKLGAVTPFGGVFFLISWVCLMMAVIKEGR</sequence>
<evidence type="ECO:0000256" key="1">
    <source>
        <dbReference type="ARBA" id="ARBA00004141"/>
    </source>
</evidence>
<feature type="transmembrane region" description="Helical" evidence="6">
    <location>
        <begin position="41"/>
        <end position="60"/>
    </location>
</feature>
<keyword evidence="3 6" id="KW-0812">Transmembrane</keyword>
<proteinExistence type="inferred from homology"/>
<dbReference type="GO" id="GO:0005886">
    <property type="term" value="C:plasma membrane"/>
    <property type="evidence" value="ECO:0007669"/>
    <property type="project" value="TreeGrafter"/>
</dbReference>
<dbReference type="EMBL" id="LN483074">
    <property type="protein sequence ID" value="CEA01618.1"/>
    <property type="molecule type" value="Genomic_DNA"/>
</dbReference>
<evidence type="ECO:0000256" key="7">
    <source>
        <dbReference type="SAM" id="SignalP"/>
    </source>
</evidence>
<evidence type="ECO:0000256" key="6">
    <source>
        <dbReference type="SAM" id="Phobius"/>
    </source>
</evidence>
<dbReference type="PATRIC" id="fig|1461583.4.peg.930"/>
<reference evidence="8" key="1">
    <citation type="submission" date="2014-07" db="EMBL/GenBank/DDBJ databases">
        <authorList>
            <person name="Urmite Genomes Urmite Genomes"/>
        </authorList>
    </citation>
    <scope>NUCLEOTIDE SEQUENCE</scope>
    <source>
        <strain evidence="8">13S34_air</strain>
    </source>
</reference>
<comment type="similarity">
    <text evidence="2">Belongs to the UPF0382 family.</text>
</comment>
<feature type="transmembrane region" description="Helical" evidence="6">
    <location>
        <begin position="72"/>
        <end position="96"/>
    </location>
</feature>
<feature type="transmembrane region" description="Helical" evidence="6">
    <location>
        <begin position="102"/>
        <end position="122"/>
    </location>
</feature>
<accession>A0A078M2L2</accession>
<organism evidence="8">
    <name type="scientific">Metalysinibacillus saudimassiliensis</name>
    <dbReference type="NCBI Taxonomy" id="1461583"/>
    <lineage>
        <taxon>Bacteria</taxon>
        <taxon>Bacillati</taxon>
        <taxon>Bacillota</taxon>
        <taxon>Bacilli</taxon>
        <taxon>Bacillales</taxon>
        <taxon>Caryophanaceae</taxon>
        <taxon>Metalysinibacillus</taxon>
    </lineage>
</organism>
<evidence type="ECO:0000313" key="8">
    <source>
        <dbReference type="EMBL" id="CEA01618.1"/>
    </source>
</evidence>
<dbReference type="InterPro" id="IPR006696">
    <property type="entry name" value="DUF423"/>
</dbReference>
<keyword evidence="7" id="KW-0732">Signal</keyword>
<dbReference type="PANTHER" id="PTHR43461">
    <property type="entry name" value="TRANSMEMBRANE PROTEIN 256"/>
    <property type="match status" value="1"/>
</dbReference>
<keyword evidence="4 6" id="KW-1133">Transmembrane helix</keyword>
<feature type="signal peptide" evidence="7">
    <location>
        <begin position="1"/>
        <end position="22"/>
    </location>
</feature>
<protein>
    <recommendedName>
        <fullName evidence="9">DUF423 domain-containing protein</fullName>
    </recommendedName>
</protein>
<feature type="chain" id="PRO_5001741635" description="DUF423 domain-containing protein" evidence="7">
    <location>
        <begin position="23"/>
        <end position="126"/>
    </location>
</feature>
<dbReference type="HOGENOM" id="CLU_096548_3_3_9"/>
<dbReference type="Pfam" id="PF04241">
    <property type="entry name" value="DUF423"/>
    <property type="match status" value="1"/>
</dbReference>